<comment type="caution">
    <text evidence="2">The sequence shown here is derived from an EMBL/GenBank/DDBJ whole genome shotgun (WGS) entry which is preliminary data.</text>
</comment>
<feature type="transmembrane region" description="Helical" evidence="1">
    <location>
        <begin position="39"/>
        <end position="56"/>
    </location>
</feature>
<organism evidence="2 3">
    <name type="scientific">Candidatus Avoscillospira avistercoris</name>
    <dbReference type="NCBI Taxonomy" id="2840707"/>
    <lineage>
        <taxon>Bacteria</taxon>
        <taxon>Bacillati</taxon>
        <taxon>Bacillota</taxon>
        <taxon>Clostridia</taxon>
        <taxon>Eubacteriales</taxon>
        <taxon>Oscillospiraceae</taxon>
        <taxon>Oscillospiraceae incertae sedis</taxon>
        <taxon>Candidatus Avoscillospira</taxon>
    </lineage>
</organism>
<dbReference type="Proteomes" id="UP000886741">
    <property type="component" value="Unassembled WGS sequence"/>
</dbReference>
<feature type="transmembrane region" description="Helical" evidence="1">
    <location>
        <begin position="123"/>
        <end position="143"/>
    </location>
</feature>
<dbReference type="AlphaFoldDB" id="A0A9D1F852"/>
<accession>A0A9D1F852</accession>
<evidence type="ECO:0000313" key="3">
    <source>
        <dbReference type="Proteomes" id="UP000886741"/>
    </source>
</evidence>
<protein>
    <submittedName>
        <fullName evidence="2">Uncharacterized protein</fullName>
    </submittedName>
</protein>
<evidence type="ECO:0000313" key="2">
    <source>
        <dbReference type="EMBL" id="HIS63825.1"/>
    </source>
</evidence>
<gene>
    <name evidence="2" type="ORF">IAA83_00455</name>
</gene>
<reference evidence="2" key="1">
    <citation type="submission" date="2020-10" db="EMBL/GenBank/DDBJ databases">
        <authorList>
            <person name="Gilroy R."/>
        </authorList>
    </citation>
    <scope>NUCLEOTIDE SEQUENCE</scope>
    <source>
        <strain evidence="2">ChiBcec16-1751</strain>
    </source>
</reference>
<keyword evidence="1" id="KW-0812">Transmembrane</keyword>
<feature type="transmembrane region" description="Helical" evidence="1">
    <location>
        <begin position="7"/>
        <end position="27"/>
    </location>
</feature>
<keyword evidence="1" id="KW-1133">Transmembrane helix</keyword>
<proteinExistence type="predicted"/>
<reference evidence="2" key="2">
    <citation type="journal article" date="2021" name="PeerJ">
        <title>Extensive microbial diversity within the chicken gut microbiome revealed by metagenomics and culture.</title>
        <authorList>
            <person name="Gilroy R."/>
            <person name="Ravi A."/>
            <person name="Getino M."/>
            <person name="Pursley I."/>
            <person name="Horton D.L."/>
            <person name="Alikhan N.F."/>
            <person name="Baker D."/>
            <person name="Gharbi K."/>
            <person name="Hall N."/>
            <person name="Watson M."/>
            <person name="Adriaenssens E.M."/>
            <person name="Foster-Nyarko E."/>
            <person name="Jarju S."/>
            <person name="Secka A."/>
            <person name="Antonio M."/>
            <person name="Oren A."/>
            <person name="Chaudhuri R.R."/>
            <person name="La Ragione R."/>
            <person name="Hildebrand F."/>
            <person name="Pallen M.J."/>
        </authorList>
    </citation>
    <scope>NUCLEOTIDE SEQUENCE</scope>
    <source>
        <strain evidence="2">ChiBcec16-1751</strain>
    </source>
</reference>
<name>A0A9D1F852_9FIRM</name>
<evidence type="ECO:0000256" key="1">
    <source>
        <dbReference type="SAM" id="Phobius"/>
    </source>
</evidence>
<dbReference type="PROSITE" id="PS51257">
    <property type="entry name" value="PROKAR_LIPOPROTEIN"/>
    <property type="match status" value="1"/>
</dbReference>
<feature type="transmembrane region" description="Helical" evidence="1">
    <location>
        <begin position="93"/>
        <end position="111"/>
    </location>
</feature>
<dbReference type="EMBL" id="DVJJ01000011">
    <property type="protein sequence ID" value="HIS63825.1"/>
    <property type="molecule type" value="Genomic_DNA"/>
</dbReference>
<sequence>MQKSYRLFTILSIVMALACLVHVLYNAFAPQAMLPAMDLMWICAVSLVALVIDHYAAPNGERCWPLVPVFGLVIFGALPYFAGLLGGMELVKFAVTGAVAFTVLTVLYSIAADRLAAGKSSKAAPVVTGLLLFLAVQGCMGMVL</sequence>
<feature type="transmembrane region" description="Helical" evidence="1">
    <location>
        <begin position="63"/>
        <end position="81"/>
    </location>
</feature>
<keyword evidence="1" id="KW-0472">Membrane</keyword>